<dbReference type="EMBL" id="BMUB01000008">
    <property type="protein sequence ID" value="GGU82480.1"/>
    <property type="molecule type" value="Genomic_DNA"/>
</dbReference>
<dbReference type="RefSeq" id="WP_030552618.1">
    <property type="nucleotide sequence ID" value="NZ_BMUB01000008.1"/>
</dbReference>
<reference evidence="2" key="1">
    <citation type="journal article" date="2014" name="Int. J. Syst. Evol. Microbiol.">
        <title>Complete genome sequence of Corynebacterium casei LMG S-19264T (=DSM 44701T), isolated from a smear-ripened cheese.</title>
        <authorList>
            <consortium name="US DOE Joint Genome Institute (JGI-PGF)"/>
            <person name="Walter F."/>
            <person name="Albersmeier A."/>
            <person name="Kalinowski J."/>
            <person name="Ruckert C."/>
        </authorList>
    </citation>
    <scope>NUCLEOTIDE SEQUENCE</scope>
    <source>
        <strain evidence="2">JCM 4434</strain>
    </source>
</reference>
<dbReference type="Proteomes" id="UP000037395">
    <property type="component" value="Unassembled WGS sequence"/>
</dbReference>
<proteinExistence type="predicted"/>
<dbReference type="InterPro" id="IPR029058">
    <property type="entry name" value="AB_hydrolase_fold"/>
</dbReference>
<dbReference type="AlphaFoldDB" id="A0A1E7N7Y2"/>
<accession>A0A8H9HRY7</accession>
<dbReference type="PANTHER" id="PTHR43798:SF27">
    <property type="entry name" value="HYDROLASE ALPHA_BETA HYDROLASE FOLD FAMILY"/>
    <property type="match status" value="1"/>
</dbReference>
<gene>
    <name evidence="2" type="ORF">GCM10010502_38040</name>
    <name evidence="3" type="ORF">HS99_0029015</name>
</gene>
<reference evidence="4" key="3">
    <citation type="submission" date="2016-08" db="EMBL/GenBank/DDBJ databases">
        <title>Sequencing, assembly and comparative genomics of S. aureofaciens ATCC 10762.</title>
        <authorList>
            <person name="Gradnigo J.S."/>
            <person name="Johnson N."/>
            <person name="Somerville G.A."/>
        </authorList>
    </citation>
    <scope>NUCLEOTIDE SEQUENCE [LARGE SCALE GENOMIC DNA]</scope>
    <source>
        <strain evidence="4">ATCC 10762 / DSM 40127 / CCM 3239 / JCM 4008 / LMG 5968 / NBRC 12843 / NCIMB 8234 / A-377</strain>
    </source>
</reference>
<reference evidence="3 4" key="2">
    <citation type="submission" date="2014-07" db="EMBL/GenBank/DDBJ databases">
        <authorList>
            <person name="Zhang J.E."/>
            <person name="Yang H."/>
            <person name="Guo J."/>
            <person name="Deng Z."/>
            <person name="Luo H."/>
            <person name="Luo M."/>
            <person name="Zhao B."/>
        </authorList>
    </citation>
    <scope>NUCLEOTIDE SEQUENCE [LARGE SCALE GENOMIC DNA]</scope>
    <source>
        <strain evidence="3">ATCC 10762</strain>
        <strain evidence="4">ATCC 10762 / DSM 40127 / CCM 3239 / JCM 4008 / LMG 5968 / NBRC 12843 / NCIMB 8234 / A-377</strain>
    </source>
</reference>
<keyword evidence="4" id="KW-1185">Reference proteome</keyword>
<protein>
    <submittedName>
        <fullName evidence="3">Alpha/beta hydrolase</fullName>
    </submittedName>
    <submittedName>
        <fullName evidence="2">Carboxylesterase</fullName>
    </submittedName>
</protein>
<dbReference type="InterPro" id="IPR000073">
    <property type="entry name" value="AB_hydrolase_1"/>
</dbReference>
<dbReference type="Proteomes" id="UP000610124">
    <property type="component" value="Unassembled WGS sequence"/>
</dbReference>
<name>A0A1E7N7Y2_KITAU</name>
<evidence type="ECO:0000313" key="3">
    <source>
        <dbReference type="EMBL" id="OEV36563.1"/>
    </source>
</evidence>
<evidence type="ECO:0000259" key="1">
    <source>
        <dbReference type="Pfam" id="PF12697"/>
    </source>
</evidence>
<dbReference type="SUPFAM" id="SSF53474">
    <property type="entry name" value="alpha/beta-Hydrolases"/>
    <property type="match status" value="1"/>
</dbReference>
<keyword evidence="3" id="KW-0378">Hydrolase</keyword>
<dbReference type="OrthoDB" id="5513277at2"/>
<organism evidence="3 4">
    <name type="scientific">Kitasatospora aureofaciens</name>
    <name type="common">Streptomyces aureofaciens</name>
    <dbReference type="NCBI Taxonomy" id="1894"/>
    <lineage>
        <taxon>Bacteria</taxon>
        <taxon>Bacillati</taxon>
        <taxon>Actinomycetota</taxon>
        <taxon>Actinomycetes</taxon>
        <taxon>Kitasatosporales</taxon>
        <taxon>Streptomycetaceae</taxon>
        <taxon>Kitasatospora</taxon>
    </lineage>
</organism>
<dbReference type="KEGG" id="kau:B6264_09570"/>
<sequence length="290" mass="30929">MRISEFRNGKAEARFRAAYEHAFTQLWPGRRTPLDVPTRFGTTRVHRTGPAHGQPIVLLPGSGGNALMWHAYVEPLAEHHPVLAVDTLGEPGASVQSAPIEGGHDAADWLEDLLAALDVPAAHVVGCSYGGWIALHHQIRHPGRTAALTLVDPAGLADAGRRFYTWLVLGGLAALAPRPLRPRLAGAVGNSAVLETELMTLMRASMGFRRRLPLADTLGDEQLSRLSAPALFLLGERSALNDPRTVSERLHRLAPAARVEVVPGAGHALPTDDPAAVLAGILSMSATHGR</sequence>
<dbReference type="EMBL" id="JPRF03000025">
    <property type="protein sequence ID" value="OEV36563.1"/>
    <property type="molecule type" value="Genomic_DNA"/>
</dbReference>
<comment type="caution">
    <text evidence="3">The sequence shown here is derived from an EMBL/GenBank/DDBJ whole genome shotgun (WGS) entry which is preliminary data.</text>
</comment>
<feature type="domain" description="AB hydrolase-1" evidence="1">
    <location>
        <begin position="56"/>
        <end position="278"/>
    </location>
</feature>
<dbReference type="InterPro" id="IPR050266">
    <property type="entry name" value="AB_hydrolase_sf"/>
</dbReference>
<accession>A0A1E7N7Y2</accession>
<dbReference type="PANTHER" id="PTHR43798">
    <property type="entry name" value="MONOACYLGLYCEROL LIPASE"/>
    <property type="match status" value="1"/>
</dbReference>
<dbReference type="Gene3D" id="3.40.50.1820">
    <property type="entry name" value="alpha/beta hydrolase"/>
    <property type="match status" value="1"/>
</dbReference>
<reference evidence="2" key="5">
    <citation type="submission" date="2020-09" db="EMBL/GenBank/DDBJ databases">
        <authorList>
            <person name="Sun Q."/>
            <person name="Ohkuma M."/>
        </authorList>
    </citation>
    <scope>NUCLEOTIDE SEQUENCE</scope>
    <source>
        <strain evidence="2">JCM 4434</strain>
    </source>
</reference>
<dbReference type="GeneID" id="97486858"/>
<evidence type="ECO:0000313" key="4">
    <source>
        <dbReference type="Proteomes" id="UP000037395"/>
    </source>
</evidence>
<evidence type="ECO:0000313" key="2">
    <source>
        <dbReference type="EMBL" id="GGU82480.1"/>
    </source>
</evidence>
<dbReference type="GO" id="GO:0016020">
    <property type="term" value="C:membrane"/>
    <property type="evidence" value="ECO:0007669"/>
    <property type="project" value="TreeGrafter"/>
</dbReference>
<dbReference type="GO" id="GO:0016787">
    <property type="term" value="F:hydrolase activity"/>
    <property type="evidence" value="ECO:0007669"/>
    <property type="project" value="UniProtKB-KW"/>
</dbReference>
<reference evidence="3" key="4">
    <citation type="submission" date="2016-08" db="EMBL/GenBank/DDBJ databases">
        <title>Sequencing, Assembly and Comparative Genomics of S. aureofaciens ATCC 10762.</title>
        <authorList>
            <person name="Gradnigo J.S."/>
            <person name="Johnson N."/>
            <person name="Somerville G.A."/>
        </authorList>
    </citation>
    <scope>NUCLEOTIDE SEQUENCE [LARGE SCALE GENOMIC DNA]</scope>
    <source>
        <strain evidence="3">ATCC 10762</strain>
    </source>
</reference>
<dbReference type="Pfam" id="PF12697">
    <property type="entry name" value="Abhydrolase_6"/>
    <property type="match status" value="1"/>
</dbReference>